<proteinExistence type="predicted"/>
<protein>
    <submittedName>
        <fullName evidence="1">Uncharacterized protein</fullName>
    </submittedName>
</protein>
<comment type="caution">
    <text evidence="1">The sequence shown here is derived from an EMBL/GenBank/DDBJ whole genome shotgun (WGS) entry which is preliminary data.</text>
</comment>
<sequence>MLKRPANRFVQRVVKSSSGPNWKTPHGRKWKFKRDVRFPRLWNNMEKVENGCMENEMIDSVQASVEDRERWAEILSRMTDLGEDADNRVGR</sequence>
<accession>A0ABR1BKL6</accession>
<evidence type="ECO:0000313" key="2">
    <source>
        <dbReference type="Proteomes" id="UP001303046"/>
    </source>
</evidence>
<organism evidence="1 2">
    <name type="scientific">Necator americanus</name>
    <name type="common">Human hookworm</name>
    <dbReference type="NCBI Taxonomy" id="51031"/>
    <lineage>
        <taxon>Eukaryota</taxon>
        <taxon>Metazoa</taxon>
        <taxon>Ecdysozoa</taxon>
        <taxon>Nematoda</taxon>
        <taxon>Chromadorea</taxon>
        <taxon>Rhabditida</taxon>
        <taxon>Rhabditina</taxon>
        <taxon>Rhabditomorpha</taxon>
        <taxon>Strongyloidea</taxon>
        <taxon>Ancylostomatidae</taxon>
        <taxon>Bunostominae</taxon>
        <taxon>Necator</taxon>
    </lineage>
</organism>
<dbReference type="EMBL" id="JAVFWL010000001">
    <property type="protein sequence ID" value="KAK6725459.1"/>
    <property type="molecule type" value="Genomic_DNA"/>
</dbReference>
<dbReference type="Proteomes" id="UP001303046">
    <property type="component" value="Unassembled WGS sequence"/>
</dbReference>
<name>A0ABR1BKL6_NECAM</name>
<reference evidence="1 2" key="1">
    <citation type="submission" date="2023-08" db="EMBL/GenBank/DDBJ databases">
        <title>A Necator americanus chromosomal reference genome.</title>
        <authorList>
            <person name="Ilik V."/>
            <person name="Petrzelkova K.J."/>
            <person name="Pardy F."/>
            <person name="Fuh T."/>
            <person name="Niatou-Singa F.S."/>
            <person name="Gouil Q."/>
            <person name="Baker L."/>
            <person name="Ritchie M.E."/>
            <person name="Jex A.R."/>
            <person name="Gazzola D."/>
            <person name="Li H."/>
            <person name="Toshio Fujiwara R."/>
            <person name="Zhan B."/>
            <person name="Aroian R.V."/>
            <person name="Pafco B."/>
            <person name="Schwarz E.M."/>
        </authorList>
    </citation>
    <scope>NUCLEOTIDE SEQUENCE [LARGE SCALE GENOMIC DNA]</scope>
    <source>
        <strain evidence="1 2">Aroian</strain>
        <tissue evidence="1">Whole animal</tissue>
    </source>
</reference>
<keyword evidence="2" id="KW-1185">Reference proteome</keyword>
<gene>
    <name evidence="1" type="primary">Necator_chrI.g154</name>
    <name evidence="1" type="ORF">RB195_004033</name>
</gene>
<evidence type="ECO:0000313" key="1">
    <source>
        <dbReference type="EMBL" id="KAK6725459.1"/>
    </source>
</evidence>